<proteinExistence type="predicted"/>
<sequence>MKFFAEILQLVVPSLLTRYLPVLLFNQHLEDAVLAGLVPVVTAIVGWSLLSSFAILRCSDQSLLKQLISGIGGLALGSAGFHVTIVLFGAPVVECVPIQLGTNFLVADARLIPILQQSMATDTLARCAAFELHDHALGAAVFDVCSSKMAPLAARPQGDQHARALSRMFIHRSCSRRLLGCIPHPARLGSTLAGETIFRSFLLVVRLF</sequence>
<reference evidence="2" key="2">
    <citation type="submission" date="2015-06" db="UniProtKB">
        <authorList>
            <consortium name="EnsemblProtists"/>
        </authorList>
    </citation>
    <scope>IDENTIFICATION</scope>
    <source>
        <strain evidence="2">Emoy2</strain>
    </source>
</reference>
<keyword evidence="3" id="KW-1185">Reference proteome</keyword>
<dbReference type="eggNOG" id="KOG3144">
    <property type="taxonomic scope" value="Eukaryota"/>
</dbReference>
<organism evidence="2 3">
    <name type="scientific">Hyaloperonospora arabidopsidis (strain Emoy2)</name>
    <name type="common">Downy mildew agent</name>
    <name type="synonym">Peronospora arabidopsidis</name>
    <dbReference type="NCBI Taxonomy" id="559515"/>
    <lineage>
        <taxon>Eukaryota</taxon>
        <taxon>Sar</taxon>
        <taxon>Stramenopiles</taxon>
        <taxon>Oomycota</taxon>
        <taxon>Peronosporomycetes</taxon>
        <taxon>Peronosporales</taxon>
        <taxon>Peronosporaceae</taxon>
        <taxon>Hyaloperonospora</taxon>
    </lineage>
</organism>
<dbReference type="Proteomes" id="UP000011713">
    <property type="component" value="Unassembled WGS sequence"/>
</dbReference>
<dbReference type="EnsemblProtists" id="HpaT811795">
    <property type="protein sequence ID" value="HpaP811795"/>
    <property type="gene ID" value="HpaG811795"/>
</dbReference>
<evidence type="ECO:0000313" key="2">
    <source>
        <dbReference type="EnsemblProtists" id="HpaP811795"/>
    </source>
</evidence>
<protein>
    <submittedName>
        <fullName evidence="2">Uncharacterized protein</fullName>
    </submittedName>
</protein>
<dbReference type="VEuPathDB" id="FungiDB:HpaG811795"/>
<keyword evidence="1" id="KW-1133">Transmembrane helix</keyword>
<dbReference type="STRING" id="559515.M4BYZ7"/>
<reference evidence="3" key="1">
    <citation type="journal article" date="2010" name="Science">
        <title>Signatures of adaptation to obligate biotrophy in the Hyaloperonospora arabidopsidis genome.</title>
        <authorList>
            <person name="Baxter L."/>
            <person name="Tripathy S."/>
            <person name="Ishaque N."/>
            <person name="Boot N."/>
            <person name="Cabral A."/>
            <person name="Kemen E."/>
            <person name="Thines M."/>
            <person name="Ah-Fong A."/>
            <person name="Anderson R."/>
            <person name="Badejoko W."/>
            <person name="Bittner-Eddy P."/>
            <person name="Boore J.L."/>
            <person name="Chibucos M.C."/>
            <person name="Coates M."/>
            <person name="Dehal P."/>
            <person name="Delehaunty K."/>
            <person name="Dong S."/>
            <person name="Downton P."/>
            <person name="Dumas B."/>
            <person name="Fabro G."/>
            <person name="Fronick C."/>
            <person name="Fuerstenberg S.I."/>
            <person name="Fulton L."/>
            <person name="Gaulin E."/>
            <person name="Govers F."/>
            <person name="Hughes L."/>
            <person name="Humphray S."/>
            <person name="Jiang R.H."/>
            <person name="Judelson H."/>
            <person name="Kamoun S."/>
            <person name="Kyung K."/>
            <person name="Meijer H."/>
            <person name="Minx P."/>
            <person name="Morris P."/>
            <person name="Nelson J."/>
            <person name="Phuntumart V."/>
            <person name="Qutob D."/>
            <person name="Rehmany A."/>
            <person name="Rougon-Cardoso A."/>
            <person name="Ryden P."/>
            <person name="Torto-Alalibo T."/>
            <person name="Studholme D."/>
            <person name="Wang Y."/>
            <person name="Win J."/>
            <person name="Wood J."/>
            <person name="Clifton S.W."/>
            <person name="Rogers J."/>
            <person name="Van den Ackerveken G."/>
            <person name="Jones J.D."/>
            <person name="McDowell J.M."/>
            <person name="Beynon J."/>
            <person name="Tyler B.M."/>
        </authorList>
    </citation>
    <scope>NUCLEOTIDE SEQUENCE [LARGE SCALE GENOMIC DNA]</scope>
    <source>
        <strain evidence="3">Emoy2</strain>
    </source>
</reference>
<keyword evidence="1" id="KW-0472">Membrane</keyword>
<feature type="transmembrane region" description="Helical" evidence="1">
    <location>
        <begin position="67"/>
        <end position="90"/>
    </location>
</feature>
<dbReference type="EMBL" id="JH598052">
    <property type="status" value="NOT_ANNOTATED_CDS"/>
    <property type="molecule type" value="Genomic_DNA"/>
</dbReference>
<dbReference type="InParanoid" id="M4BYZ7"/>
<accession>M4BYZ7</accession>
<dbReference type="AlphaFoldDB" id="M4BYZ7"/>
<feature type="transmembrane region" description="Helical" evidence="1">
    <location>
        <begin position="32"/>
        <end position="55"/>
    </location>
</feature>
<evidence type="ECO:0000256" key="1">
    <source>
        <dbReference type="SAM" id="Phobius"/>
    </source>
</evidence>
<name>M4BYZ7_HYAAE</name>
<dbReference type="HOGENOM" id="CLU_1323123_0_0_1"/>
<evidence type="ECO:0000313" key="3">
    <source>
        <dbReference type="Proteomes" id="UP000011713"/>
    </source>
</evidence>
<keyword evidence="1" id="KW-0812">Transmembrane</keyword>